<feature type="transmembrane region" description="Helical" evidence="8">
    <location>
        <begin position="210"/>
        <end position="228"/>
    </location>
</feature>
<feature type="domain" description="NADH:quinone oxidoreductase/Mrp antiporter transmembrane" evidence="9">
    <location>
        <begin position="132"/>
        <end position="430"/>
    </location>
</feature>
<name>A0A841LYR6_9HYPH</name>
<evidence type="ECO:0000256" key="7">
    <source>
        <dbReference type="RuleBase" id="RU000320"/>
    </source>
</evidence>
<dbReference type="InterPro" id="IPR003918">
    <property type="entry name" value="NADH_UbQ_OxRdtase"/>
</dbReference>
<feature type="transmembrane region" description="Helical" evidence="8">
    <location>
        <begin position="117"/>
        <end position="145"/>
    </location>
</feature>
<feature type="transmembrane region" description="Helical" evidence="8">
    <location>
        <begin position="309"/>
        <end position="330"/>
    </location>
</feature>
<feature type="transmembrane region" description="Helical" evidence="8">
    <location>
        <begin position="165"/>
        <end position="189"/>
    </location>
</feature>
<evidence type="ECO:0000256" key="4">
    <source>
        <dbReference type="ARBA" id="ARBA00022692"/>
    </source>
</evidence>
<evidence type="ECO:0000256" key="8">
    <source>
        <dbReference type="SAM" id="Phobius"/>
    </source>
</evidence>
<evidence type="ECO:0000256" key="1">
    <source>
        <dbReference type="ARBA" id="ARBA00004651"/>
    </source>
</evidence>
<feature type="transmembrane region" description="Helical" evidence="8">
    <location>
        <begin position="336"/>
        <end position="354"/>
    </location>
</feature>
<keyword evidence="5 8" id="KW-1133">Transmembrane helix</keyword>
<keyword evidence="6 8" id="KW-0472">Membrane</keyword>
<evidence type="ECO:0000256" key="6">
    <source>
        <dbReference type="ARBA" id="ARBA00023136"/>
    </source>
</evidence>
<dbReference type="NCBIfam" id="NF009309">
    <property type="entry name" value="PRK12666.1"/>
    <property type="match status" value="1"/>
</dbReference>
<feature type="transmembrane region" description="Helical" evidence="8">
    <location>
        <begin position="444"/>
        <end position="463"/>
    </location>
</feature>
<dbReference type="GO" id="GO:0005886">
    <property type="term" value="C:plasma membrane"/>
    <property type="evidence" value="ECO:0007669"/>
    <property type="project" value="UniProtKB-SubCell"/>
</dbReference>
<feature type="transmembrane region" description="Helical" evidence="8">
    <location>
        <begin position="74"/>
        <end position="105"/>
    </location>
</feature>
<feature type="transmembrane region" description="Helical" evidence="8">
    <location>
        <begin position="6"/>
        <end position="24"/>
    </location>
</feature>
<gene>
    <name evidence="10" type="ORF">FHS77_001300</name>
</gene>
<dbReference type="PRINTS" id="PR01437">
    <property type="entry name" value="NUOXDRDTASE4"/>
</dbReference>
<comment type="similarity">
    <text evidence="2">Belongs to the CPA3 antiporters (TC 2.A.63) subunit D family.</text>
</comment>
<keyword evidence="4 7" id="KW-0812">Transmembrane</keyword>
<feature type="transmembrane region" description="Helical" evidence="8">
    <location>
        <begin position="234"/>
        <end position="254"/>
    </location>
</feature>
<protein>
    <submittedName>
        <fullName evidence="10">Multicomponent K+:H+ antiporter subunit D</fullName>
    </submittedName>
</protein>
<comment type="subcellular location">
    <subcellularLocation>
        <location evidence="1">Cell membrane</location>
        <topology evidence="1">Multi-pass membrane protein</topology>
    </subcellularLocation>
    <subcellularLocation>
        <location evidence="7">Membrane</location>
        <topology evidence="7">Multi-pass membrane protein</topology>
    </subcellularLocation>
</comment>
<evidence type="ECO:0000313" key="11">
    <source>
        <dbReference type="Proteomes" id="UP000555393"/>
    </source>
</evidence>
<accession>A0A841LYR6</accession>
<sequence>MMDWSHHLIILPILLPLTTAAVLLMFDERRRKLKSGINLVATVTLLALALSLLLKAEKLAPAAEVYLLGNWAAPFGIVLVLDQLAALMMVLGSVLGLAALIYAVARWHKAGPHFHTLFQLLLMGINGAFLTGDLFNLFVFFEVMLAASYGLVLHGSGVMRVKAGLHYIAVNLVASSLFLIGVSLIYSVTGSLNMADLAVLIPDVPAEDRMLLEAGGAVLGIAFLIKAGMWPLNFWLPATYTAAAAPVGAIFAILSKVGIYVLLRLSPLFFGVSAGMSSGFGDDGIYYGGMLTIAFGLIGVVASQALGRLAGYSILVSSGTLLAAIGSGNAAMTGGALFYMVSSTLTIAAFFLLIELIERGQDAAANVLAVTIEAYGDEEEEEEEDEVGIVLPGTLAILGGCFAVIAILLIGLPPFSGFIAKFVLLTGILNPETSNPAVSDGLPWHSWLLIALIVLSGLSALIAMTRSGIRTFWASMEGRVPRVLVIEVVPIAGLLLICLALTIQAGPAMNYMNKTAAGLHDPSQYINSVLQAPRVAKEGDKPVLSLKQEGRAQ</sequence>
<evidence type="ECO:0000313" key="10">
    <source>
        <dbReference type="EMBL" id="MBB6260759.1"/>
    </source>
</evidence>
<evidence type="ECO:0000256" key="5">
    <source>
        <dbReference type="ARBA" id="ARBA00022989"/>
    </source>
</evidence>
<dbReference type="PANTHER" id="PTHR42703">
    <property type="entry name" value="NADH DEHYDROGENASE"/>
    <property type="match status" value="1"/>
</dbReference>
<proteinExistence type="inferred from homology"/>
<feature type="transmembrane region" description="Helical" evidence="8">
    <location>
        <begin position="395"/>
        <end position="424"/>
    </location>
</feature>
<dbReference type="GO" id="GO:0042773">
    <property type="term" value="P:ATP synthesis coupled electron transport"/>
    <property type="evidence" value="ECO:0007669"/>
    <property type="project" value="InterPro"/>
</dbReference>
<feature type="transmembrane region" description="Helical" evidence="8">
    <location>
        <begin position="484"/>
        <end position="503"/>
    </location>
</feature>
<evidence type="ECO:0000256" key="2">
    <source>
        <dbReference type="ARBA" id="ARBA00005346"/>
    </source>
</evidence>
<keyword evidence="11" id="KW-1185">Reference proteome</keyword>
<feature type="transmembrane region" description="Helical" evidence="8">
    <location>
        <begin position="285"/>
        <end position="302"/>
    </location>
</feature>
<dbReference type="Proteomes" id="UP000555393">
    <property type="component" value="Unassembled WGS sequence"/>
</dbReference>
<dbReference type="Pfam" id="PF00361">
    <property type="entry name" value="Proton_antipo_M"/>
    <property type="match status" value="1"/>
</dbReference>
<reference evidence="10 11" key="1">
    <citation type="submission" date="2020-08" db="EMBL/GenBank/DDBJ databases">
        <title>Genomic Encyclopedia of Type Strains, Phase IV (KMG-IV): sequencing the most valuable type-strain genomes for metagenomic binning, comparative biology and taxonomic classification.</title>
        <authorList>
            <person name="Goeker M."/>
        </authorList>
    </citation>
    <scope>NUCLEOTIDE SEQUENCE [LARGE SCALE GENOMIC DNA]</scope>
    <source>
        <strain evidence="10 11">DSM 22336</strain>
    </source>
</reference>
<feature type="transmembrane region" description="Helical" evidence="8">
    <location>
        <begin position="36"/>
        <end position="54"/>
    </location>
</feature>
<dbReference type="PANTHER" id="PTHR42703:SF1">
    <property type="entry name" value="NA(+)_H(+) ANTIPORTER SUBUNIT D1"/>
    <property type="match status" value="1"/>
</dbReference>
<dbReference type="InterPro" id="IPR001750">
    <property type="entry name" value="ND/Mrp_TM"/>
</dbReference>
<evidence type="ECO:0000259" key="9">
    <source>
        <dbReference type="Pfam" id="PF00361"/>
    </source>
</evidence>
<organism evidence="10 11">
    <name type="scientific">Paenochrobactrum gallinarii</name>
    <dbReference type="NCBI Taxonomy" id="643673"/>
    <lineage>
        <taxon>Bacteria</taxon>
        <taxon>Pseudomonadati</taxon>
        <taxon>Pseudomonadota</taxon>
        <taxon>Alphaproteobacteria</taxon>
        <taxon>Hyphomicrobiales</taxon>
        <taxon>Brucellaceae</taxon>
        <taxon>Paenochrobactrum</taxon>
    </lineage>
</organism>
<dbReference type="AlphaFoldDB" id="A0A841LYR6"/>
<dbReference type="GO" id="GO:0008137">
    <property type="term" value="F:NADH dehydrogenase (ubiquinone) activity"/>
    <property type="evidence" value="ECO:0007669"/>
    <property type="project" value="InterPro"/>
</dbReference>
<evidence type="ECO:0000256" key="3">
    <source>
        <dbReference type="ARBA" id="ARBA00022475"/>
    </source>
</evidence>
<comment type="caution">
    <text evidence="10">The sequence shown here is derived from an EMBL/GenBank/DDBJ whole genome shotgun (WGS) entry which is preliminary data.</text>
</comment>
<keyword evidence="3" id="KW-1003">Cell membrane</keyword>
<dbReference type="InterPro" id="IPR050586">
    <property type="entry name" value="CPA3_Na-H_Antiporter_D"/>
</dbReference>
<dbReference type="EMBL" id="JACIIU010000004">
    <property type="protein sequence ID" value="MBB6260759.1"/>
    <property type="molecule type" value="Genomic_DNA"/>
</dbReference>